<dbReference type="PANTHER" id="PTHR46558:SF13">
    <property type="entry name" value="HTH-TYPE TRANSCRIPTIONAL REGULATOR IMMR"/>
    <property type="match status" value="1"/>
</dbReference>
<accession>A0A9D1VVF7</accession>
<protein>
    <submittedName>
        <fullName evidence="4">Helix-turn-helix domain-containing protein</fullName>
    </submittedName>
</protein>
<comment type="caution">
    <text evidence="4">The sequence shown here is derived from an EMBL/GenBank/DDBJ whole genome shotgun (WGS) entry which is preliminary data.</text>
</comment>
<dbReference type="InterPro" id="IPR001387">
    <property type="entry name" value="Cro/C1-type_HTH"/>
</dbReference>
<evidence type="ECO:0000259" key="3">
    <source>
        <dbReference type="PROSITE" id="PS50943"/>
    </source>
</evidence>
<dbReference type="SUPFAM" id="SSF47413">
    <property type="entry name" value="lambda repressor-like DNA-binding domains"/>
    <property type="match status" value="1"/>
</dbReference>
<feature type="transmembrane region" description="Helical" evidence="2">
    <location>
        <begin position="105"/>
        <end position="128"/>
    </location>
</feature>
<proteinExistence type="predicted"/>
<dbReference type="Pfam" id="PF01381">
    <property type="entry name" value="HTH_3"/>
    <property type="match status" value="1"/>
</dbReference>
<keyword evidence="2" id="KW-1133">Transmembrane helix</keyword>
<gene>
    <name evidence="4" type="ORF">H9737_06595</name>
</gene>
<organism evidence="4 5">
    <name type="scientific">Candidatus Borkfalkia faecigallinarum</name>
    <dbReference type="NCBI Taxonomy" id="2838509"/>
    <lineage>
        <taxon>Bacteria</taxon>
        <taxon>Bacillati</taxon>
        <taxon>Bacillota</taxon>
        <taxon>Clostridia</taxon>
        <taxon>Christensenellales</taxon>
        <taxon>Christensenellaceae</taxon>
        <taxon>Candidatus Borkfalkia</taxon>
    </lineage>
</organism>
<feature type="transmembrane region" description="Helical" evidence="2">
    <location>
        <begin position="163"/>
        <end position="185"/>
    </location>
</feature>
<sequence>MTLGERLALLRRHSGLRQVDLAEKLYVSPKTISKWENGYGLPDIRMLPQLASIFGTSTDFLLSGDAETERQYAAKAAAQPAPEEQAPPAKGIFRLHYRSVLQHRLTVPIVLCNAAMLALALFASPLAARNASAEGGLLYYSALRFLFRALCDGSPAGAAQAGAAAIGTIWAVLFPLFAALCLLCLVRAVQGKDGGGVLIASCQFGIAFAILTAAAVSALCINFSAGEVCLYPHWTAAVLAFAAFAHLFCHILVAKYGQPVRLLALCSAALALLLALGSALGCVLPLAVVPTRLDADSIEAAEWVVRETEDDELAGADEYALHSRLVVRANVKLTELSMVSLTYRRTAASGESAADDAYNMIVTSHRETVRRDGAYDNVFSVKLYLPKGEEETLSDFVYTFTVPSDPSQSVHTIRGLPAA</sequence>
<evidence type="ECO:0000313" key="5">
    <source>
        <dbReference type="Proteomes" id="UP000824249"/>
    </source>
</evidence>
<dbReference type="Proteomes" id="UP000824249">
    <property type="component" value="Unassembled WGS sequence"/>
</dbReference>
<reference evidence="4" key="1">
    <citation type="journal article" date="2021" name="PeerJ">
        <title>Extensive microbial diversity within the chicken gut microbiome revealed by metagenomics and culture.</title>
        <authorList>
            <person name="Gilroy R."/>
            <person name="Ravi A."/>
            <person name="Getino M."/>
            <person name="Pursley I."/>
            <person name="Horton D.L."/>
            <person name="Alikhan N.F."/>
            <person name="Baker D."/>
            <person name="Gharbi K."/>
            <person name="Hall N."/>
            <person name="Watson M."/>
            <person name="Adriaenssens E.M."/>
            <person name="Foster-Nyarko E."/>
            <person name="Jarju S."/>
            <person name="Secka A."/>
            <person name="Antonio M."/>
            <person name="Oren A."/>
            <person name="Chaudhuri R.R."/>
            <person name="La Ragione R."/>
            <person name="Hildebrand F."/>
            <person name="Pallen M.J."/>
        </authorList>
    </citation>
    <scope>NUCLEOTIDE SEQUENCE</scope>
    <source>
        <strain evidence="4">26628</strain>
    </source>
</reference>
<dbReference type="PANTHER" id="PTHR46558">
    <property type="entry name" value="TRACRIPTIONAL REGULATORY PROTEIN-RELATED-RELATED"/>
    <property type="match status" value="1"/>
</dbReference>
<dbReference type="CDD" id="cd00093">
    <property type="entry name" value="HTH_XRE"/>
    <property type="match status" value="1"/>
</dbReference>
<dbReference type="AlphaFoldDB" id="A0A9D1VVF7"/>
<feature type="domain" description="HTH cro/C1-type" evidence="3">
    <location>
        <begin position="7"/>
        <end position="61"/>
    </location>
</feature>
<dbReference type="PROSITE" id="PS50943">
    <property type="entry name" value="HTH_CROC1"/>
    <property type="match status" value="1"/>
</dbReference>
<feature type="transmembrane region" description="Helical" evidence="2">
    <location>
        <begin position="231"/>
        <end position="253"/>
    </location>
</feature>
<evidence type="ECO:0000256" key="2">
    <source>
        <dbReference type="SAM" id="Phobius"/>
    </source>
</evidence>
<keyword evidence="2" id="KW-0812">Transmembrane</keyword>
<keyword evidence="1" id="KW-0238">DNA-binding</keyword>
<dbReference type="Gene3D" id="1.10.260.40">
    <property type="entry name" value="lambda repressor-like DNA-binding domains"/>
    <property type="match status" value="1"/>
</dbReference>
<name>A0A9D1VVF7_9FIRM</name>
<keyword evidence="2" id="KW-0472">Membrane</keyword>
<evidence type="ECO:0000256" key="1">
    <source>
        <dbReference type="ARBA" id="ARBA00023125"/>
    </source>
</evidence>
<evidence type="ECO:0000313" key="4">
    <source>
        <dbReference type="EMBL" id="HIX47338.1"/>
    </source>
</evidence>
<dbReference type="EMBL" id="DXFD01000098">
    <property type="protein sequence ID" value="HIX47338.1"/>
    <property type="molecule type" value="Genomic_DNA"/>
</dbReference>
<feature type="transmembrane region" description="Helical" evidence="2">
    <location>
        <begin position="262"/>
        <end position="288"/>
    </location>
</feature>
<dbReference type="SMART" id="SM00530">
    <property type="entry name" value="HTH_XRE"/>
    <property type="match status" value="1"/>
</dbReference>
<dbReference type="GO" id="GO:0003677">
    <property type="term" value="F:DNA binding"/>
    <property type="evidence" value="ECO:0007669"/>
    <property type="project" value="UniProtKB-KW"/>
</dbReference>
<dbReference type="InterPro" id="IPR010982">
    <property type="entry name" value="Lambda_DNA-bd_dom_sf"/>
</dbReference>
<feature type="transmembrane region" description="Helical" evidence="2">
    <location>
        <begin position="197"/>
        <end position="225"/>
    </location>
</feature>
<reference evidence="4" key="2">
    <citation type="submission" date="2021-04" db="EMBL/GenBank/DDBJ databases">
        <authorList>
            <person name="Gilroy R."/>
        </authorList>
    </citation>
    <scope>NUCLEOTIDE SEQUENCE</scope>
    <source>
        <strain evidence="4">26628</strain>
    </source>
</reference>